<feature type="region of interest" description="Disordered" evidence="1">
    <location>
        <begin position="2301"/>
        <end position="2323"/>
    </location>
</feature>
<evidence type="ECO:0000313" key="3">
    <source>
        <dbReference type="Proteomes" id="UP000002316"/>
    </source>
</evidence>
<dbReference type="KEGG" id="tbg:TbgDal_VIII4930"/>
<feature type="region of interest" description="Disordered" evidence="1">
    <location>
        <begin position="1705"/>
        <end position="1731"/>
    </location>
</feature>
<feature type="compositionally biased region" description="Basic and acidic residues" evidence="1">
    <location>
        <begin position="1361"/>
        <end position="1373"/>
    </location>
</feature>
<dbReference type="Proteomes" id="UP000002316">
    <property type="component" value="Chromosome 8"/>
</dbReference>
<dbReference type="VEuPathDB" id="TriTrypDB:Tbg972.8.4930"/>
<dbReference type="OrthoDB" id="273401at2759"/>
<feature type="region of interest" description="Disordered" evidence="1">
    <location>
        <begin position="2671"/>
        <end position="2705"/>
    </location>
</feature>
<feature type="region of interest" description="Disordered" evidence="1">
    <location>
        <begin position="2842"/>
        <end position="2880"/>
    </location>
</feature>
<feature type="region of interest" description="Disordered" evidence="1">
    <location>
        <begin position="1350"/>
        <end position="1373"/>
    </location>
</feature>
<protein>
    <submittedName>
        <fullName evidence="2">Uncharacterized protein</fullName>
    </submittedName>
</protein>
<dbReference type="RefSeq" id="XP_011775829.1">
    <property type="nucleotide sequence ID" value="XM_011777527.1"/>
</dbReference>
<feature type="region of interest" description="Disordered" evidence="1">
    <location>
        <begin position="1520"/>
        <end position="1539"/>
    </location>
</feature>
<evidence type="ECO:0000256" key="1">
    <source>
        <dbReference type="SAM" id="MobiDB-lite"/>
    </source>
</evidence>
<name>C9ZVW4_TRYB9</name>
<feature type="region of interest" description="Disordered" evidence="1">
    <location>
        <begin position="515"/>
        <end position="565"/>
    </location>
</feature>
<organism evidence="2 3">
    <name type="scientific">Trypanosoma brucei gambiense (strain MHOM/CI/86/DAL972)</name>
    <dbReference type="NCBI Taxonomy" id="679716"/>
    <lineage>
        <taxon>Eukaryota</taxon>
        <taxon>Discoba</taxon>
        <taxon>Euglenozoa</taxon>
        <taxon>Kinetoplastea</taxon>
        <taxon>Metakinetoplastina</taxon>
        <taxon>Trypanosomatida</taxon>
        <taxon>Trypanosomatidae</taxon>
        <taxon>Trypanosoma</taxon>
    </lineage>
</organism>
<feature type="compositionally biased region" description="Polar residues" evidence="1">
    <location>
        <begin position="2672"/>
        <end position="2687"/>
    </location>
</feature>
<sequence length="2880" mass="313744">MLVTPILRLPTRRSVAITHGIGNSLAAIGLRKLSSAASNRKRGSNSDSDGATARRDGGLLLLQLKWRAKELLLAEYDKKESQRKPQILQVHADGTFDVEWRNQLPHKASSAARPTEEERVTLLCQLLAVTVKERCGRGAQDCFFASFPTDASVLLPARAAEAVVAPFGRQARLWDEQHEWQAIVSCAAKVFGSWGIKHTKDSRDARRRGSESNLQLRTVVRNFVDKVESLCSLRLGALREMAAKGRQKRTKRPKMSEGGDVAEDGLTPDTMLNTLYRLAVLLRLLSCLFERCEGQVGSVADCEHLKEVVHCILSEIESRRFIVVGLDGSSEAMEGLAALVLAAFGRNCGGIRAGGSRVGNEVHWRAYKGEFSEALLLLCSAYLRIVPARAVGFELESSGTGSEPTSISNSETISVVRALHQCWDRWKATIHVHGSAAAFWWLRLVPLILEALLDATEKMSNSRGHKGDADSRESQVKLLQSELLATLCGMLYFDEERYNERMTILSARQAAEEAKVGQVGNGGDGDNPTNATPSETEADDAHGLTRPRAGRSMLRKGQEGGVLLPSSSEALRKSSRFLSRRTVGDSGGGVGANTNAGTALMDVGVNSPLFDLLATSDDAVSELSSLFAIEKMGRSCTLENLWLILLAAHRHLRPYRTSSAVCTHEGDGELGKEANNFFSGDEVVVEANASNGKSPMTLAVPAFVLASIQHLATTLACAVVNLYDLSDPSFLRDDNIRRAVSIAIVAGTQEVLLRSRFYSDALLSNWWLRSGVSSAFGEGQKSFASLENHMMALVAQRTRYRGRLGWVKESTRVALHCLSSMPLSPLAKQWAASLVVCNLRDVTFLLRNQRVGISSSTAFAPAKGTLTDSAAAADVDGSERLSLDGWARETFTTLLATLTADVELVLLCGYAGFIDTLFEMHMRIGTNQEEMMRFGDDVLLNVNLAAVLASLSKSATDSDAETHAATCESALFVLAEFSRFASWPNLDNSSVLRTDGNSLLIRVAVYCLRHARRAGGKRPSGYGLPAPHLPEAGEMVEKVLSTCGPTLSFLLARGNRCSYLQVLDLSNRLLPFSRVQPLYGGRESSCVAALQHYLRGSHHALLSMPSSSTPTVPTVAANISGSGAASQKQLLEESLKRLNFMANTTISTHVLGYLVRFVEHYLREQERCSRSTMEDLPTTTTGCHSPSLHGDENVAADRSKEQRESAMVTLARVEAAPLVLLDYMGYLSCAGSWAMVNWTFNLAETSLKIQRKHQIATTTSVVDVAVGAILSQLRAVVMPATPQIPSNMPKSLICLCDMISESPVTLLGFDRGSPLQGILKQTSRGDYRAMLFAMKQAVLLVQRASAKYRTSAPHSPNDASGGEKNDGASVGGDDRSGAEVKAYFSMPVGECSPDDQRQLRLFLECLLMCFDDVLDAIRWCALQQDVLDDELRDVLLLELQTLIRILRGCLRTVLLLSPEQKRRFHGESAQLLWVSLCVASAIGKLASVDYGRICFSGTVMHSVAALLDGVERLVKEHTVSGAHKNKQANKKEPADVDRRSGGAPLMGAIELSLNLFFSDALMSHRLALRLGLGLRERSDFTALATALRTLASAAARYEPAGRIVQFVWRTLCEELVNTAKPVKRKGRGSKATKEPSAGVKVPSKDELKLLLDSFNDLQNEVAESVASRQSKGRAAEYVVEWACPDAQAVLDSVVEDPSVLRGDRWRKRETNSGDPTSLSDSCEKEEEEQSLADWSATIPTTAVPGAVAAFMEMDAALLLEDGGNVTNEEALEAFLRQCSRLHLSSTVVASNDSNVAIPQTNKVILIHFGCVMAIVERCTLAEIATFPRGELVFGSLHLFYRPQTPVPLEKLHMLWLKLGERWNEEFIIPDCKIFERQQQEFLQLVRQRRALFQPSERGMEDTAGSHPNDHEKEGLLLRDSVIARLARQNVPPLPYDVEMLPHDGFSALDGGFTALSGSSQQFKDRLPFRIPLDALLTLLHDFSRAPRGETPLEEFAKGVITYVARHHVLLRERCDGHAVNVLQFMPQGQQFSSRVYQRRRLPLVCAHAPSVTGWFFDEAEGEAIKRLFAQAAASGGCTRADKTGAGGEDAVGNLVRSAEHGMFEYLRALCLYLHLLALTANVCHHFRILGSSGEMSDVHSGVVVGRSHNRYGFEEENKDSMGWRTTRGKGTGNEQQDANVRLSERRANADARQADPEGVNANLLENILLHFMNVSLAVIGHADSVTHRAASIAVAPGCDEERARRALFYADELRLMVAVAVQDSLRVLLREAPVSFSLARRVTHRIISSFSCEEIPLTPLDGDTTGEGSTAVTGGASKDHNNSGFGRHIGDEKQVGGALSELPQIDRAELTKLRLKRPELLLRSPTLLCILSPSFFNEVLSQHVRNAISLTVTQVVASLRFYLRGPDARLGPLMSATASILASTYVRNAALRLFCEELCGQIVDRDDFRDALAPQTVASGQQGVVAPVPNEVLIPFLAAIAREDACVTKNALALVLHRAMSLRPDVFGQPPTEDRFSRLAIARRGSGIATPSKVAGVGSDGMARDRLSLGVSTADVVLERPAGAGTSPTRDECGEDIAEIDLPTPGTDDEEWDEVTALNRFKVNQAEQEITRTHKRALASLNLTLAEVMETAMHFSTMRRLTSEEHKKATAMIRSADDARHERVAAFRSATPPATTGSITGKSSSASVLKGDGGEERNIKSSDDSLTIAGHPDAALNIDEPTNFGVAMLHISFALRKIIHVSMRRLAAQQGPKTLCMMVEMLREVDPKWHHGPNDEHRRQLDSMLVGTLRVLVARALVCADAVGGADDLMAGGASGVAMSLAGLQRTERALYLVQHLKNGNRGGSAGPNVAKSKCTSRGVSRGASRDLRRQRPGCMAPVR</sequence>
<accession>C9ZVW4</accession>
<feature type="compositionally biased region" description="Basic and acidic residues" evidence="1">
    <location>
        <begin position="2692"/>
        <end position="2703"/>
    </location>
</feature>
<feature type="compositionally biased region" description="Basic and acidic residues" evidence="1">
    <location>
        <begin position="1529"/>
        <end position="1539"/>
    </location>
</feature>
<evidence type="ECO:0000313" key="2">
    <source>
        <dbReference type="EMBL" id="CBH13552.1"/>
    </source>
</evidence>
<reference evidence="3" key="1">
    <citation type="journal article" date="2010" name="PLoS Negl. Trop. Dis.">
        <title>The genome sequence of Trypanosoma brucei gambiense, causative agent of chronic human african trypanosomiasis.</title>
        <authorList>
            <person name="Jackson A.P."/>
            <person name="Sanders M."/>
            <person name="Berry A."/>
            <person name="McQuillan J."/>
            <person name="Aslett M.A."/>
            <person name="Quail M.A."/>
            <person name="Chukualim B."/>
            <person name="Capewell P."/>
            <person name="MacLeod A."/>
            <person name="Melville S.E."/>
            <person name="Gibson W."/>
            <person name="Barry J.D."/>
            <person name="Berriman M."/>
            <person name="Hertz-Fowler C."/>
        </authorList>
    </citation>
    <scope>NUCLEOTIDE SEQUENCE [LARGE SCALE GENOMIC DNA]</scope>
    <source>
        <strain evidence="3">MHOM/CI/86/DAL972</strain>
    </source>
</reference>
<feature type="region of interest" description="Disordered" evidence="1">
    <location>
        <begin position="1172"/>
        <end position="1194"/>
    </location>
</feature>
<proteinExistence type="predicted"/>
<gene>
    <name evidence="2" type="ORF">TbgDal_VIII4930</name>
</gene>
<dbReference type="EMBL" id="FN554971">
    <property type="protein sequence ID" value="CBH13552.1"/>
    <property type="molecule type" value="Genomic_DNA"/>
</dbReference>
<dbReference type="GeneID" id="23863701"/>